<keyword evidence="2" id="KW-1185">Reference proteome</keyword>
<organism evidence="1 2">
    <name type="scientific">Dreissena polymorpha</name>
    <name type="common">Zebra mussel</name>
    <name type="synonym">Mytilus polymorpha</name>
    <dbReference type="NCBI Taxonomy" id="45954"/>
    <lineage>
        <taxon>Eukaryota</taxon>
        <taxon>Metazoa</taxon>
        <taxon>Spiralia</taxon>
        <taxon>Lophotrochozoa</taxon>
        <taxon>Mollusca</taxon>
        <taxon>Bivalvia</taxon>
        <taxon>Autobranchia</taxon>
        <taxon>Heteroconchia</taxon>
        <taxon>Euheterodonta</taxon>
        <taxon>Imparidentia</taxon>
        <taxon>Neoheterodontei</taxon>
        <taxon>Myida</taxon>
        <taxon>Dreissenoidea</taxon>
        <taxon>Dreissenidae</taxon>
        <taxon>Dreissena</taxon>
    </lineage>
</organism>
<reference evidence="1" key="1">
    <citation type="journal article" date="2019" name="bioRxiv">
        <title>The Genome of the Zebra Mussel, Dreissena polymorpha: A Resource for Invasive Species Research.</title>
        <authorList>
            <person name="McCartney M.A."/>
            <person name="Auch B."/>
            <person name="Kono T."/>
            <person name="Mallez S."/>
            <person name="Zhang Y."/>
            <person name="Obille A."/>
            <person name="Becker A."/>
            <person name="Abrahante J.E."/>
            <person name="Garbe J."/>
            <person name="Badalamenti J.P."/>
            <person name="Herman A."/>
            <person name="Mangelson H."/>
            <person name="Liachko I."/>
            <person name="Sullivan S."/>
            <person name="Sone E.D."/>
            <person name="Koren S."/>
            <person name="Silverstein K.A.T."/>
            <person name="Beckman K.B."/>
            <person name="Gohl D.M."/>
        </authorList>
    </citation>
    <scope>NUCLEOTIDE SEQUENCE</scope>
    <source>
        <strain evidence="1">Duluth1</strain>
        <tissue evidence="1">Whole animal</tissue>
    </source>
</reference>
<evidence type="ECO:0000313" key="2">
    <source>
        <dbReference type="Proteomes" id="UP000828390"/>
    </source>
</evidence>
<protein>
    <submittedName>
        <fullName evidence="1">Uncharacterized protein</fullName>
    </submittedName>
</protein>
<dbReference type="Proteomes" id="UP000828390">
    <property type="component" value="Unassembled WGS sequence"/>
</dbReference>
<comment type="caution">
    <text evidence="1">The sequence shown here is derived from an EMBL/GenBank/DDBJ whole genome shotgun (WGS) entry which is preliminary data.</text>
</comment>
<sequence>MATSRKLFPLTDDVIEALYQKKIGCQTSSALMNTIWYNNCVLFCLRKQRSSIISDLKD</sequence>
<evidence type="ECO:0000313" key="1">
    <source>
        <dbReference type="EMBL" id="KAH3837393.1"/>
    </source>
</evidence>
<accession>A0A9D4KD82</accession>
<gene>
    <name evidence="1" type="ORF">DPMN_110782</name>
</gene>
<reference evidence="1" key="2">
    <citation type="submission" date="2020-11" db="EMBL/GenBank/DDBJ databases">
        <authorList>
            <person name="McCartney M.A."/>
            <person name="Auch B."/>
            <person name="Kono T."/>
            <person name="Mallez S."/>
            <person name="Becker A."/>
            <person name="Gohl D.M."/>
            <person name="Silverstein K.A.T."/>
            <person name="Koren S."/>
            <person name="Bechman K.B."/>
            <person name="Herman A."/>
            <person name="Abrahante J.E."/>
            <person name="Garbe J."/>
        </authorList>
    </citation>
    <scope>NUCLEOTIDE SEQUENCE</scope>
    <source>
        <strain evidence="1">Duluth1</strain>
        <tissue evidence="1">Whole animal</tissue>
    </source>
</reference>
<dbReference type="AlphaFoldDB" id="A0A9D4KD82"/>
<dbReference type="EMBL" id="JAIWYP010000004">
    <property type="protein sequence ID" value="KAH3837393.1"/>
    <property type="molecule type" value="Genomic_DNA"/>
</dbReference>
<proteinExistence type="predicted"/>
<name>A0A9D4KD82_DREPO</name>